<reference evidence="2" key="1">
    <citation type="submission" date="2021-06" db="EMBL/GenBank/DDBJ databases">
        <authorList>
            <person name="Kallberg Y."/>
            <person name="Tangrot J."/>
            <person name="Rosling A."/>
        </authorList>
    </citation>
    <scope>NUCLEOTIDE SEQUENCE</scope>
    <source>
        <strain evidence="2">MT106</strain>
    </source>
</reference>
<dbReference type="AlphaFoldDB" id="A0A9N8UXI0"/>
<dbReference type="EMBL" id="CAJVPL010000025">
    <property type="protein sequence ID" value="CAG8435357.1"/>
    <property type="molecule type" value="Genomic_DNA"/>
</dbReference>
<proteinExistence type="predicted"/>
<evidence type="ECO:0000313" key="3">
    <source>
        <dbReference type="Proteomes" id="UP000789831"/>
    </source>
</evidence>
<keyword evidence="3" id="KW-1185">Reference proteome</keyword>
<organism evidence="2 3">
    <name type="scientific">Ambispora gerdemannii</name>
    <dbReference type="NCBI Taxonomy" id="144530"/>
    <lineage>
        <taxon>Eukaryota</taxon>
        <taxon>Fungi</taxon>
        <taxon>Fungi incertae sedis</taxon>
        <taxon>Mucoromycota</taxon>
        <taxon>Glomeromycotina</taxon>
        <taxon>Glomeromycetes</taxon>
        <taxon>Archaeosporales</taxon>
        <taxon>Ambisporaceae</taxon>
        <taxon>Ambispora</taxon>
    </lineage>
</organism>
<dbReference type="Proteomes" id="UP000789831">
    <property type="component" value="Unassembled WGS sequence"/>
</dbReference>
<feature type="region of interest" description="Disordered" evidence="1">
    <location>
        <begin position="29"/>
        <end position="68"/>
    </location>
</feature>
<protein>
    <submittedName>
        <fullName evidence="2">7393_t:CDS:1</fullName>
    </submittedName>
</protein>
<comment type="caution">
    <text evidence="2">The sequence shown here is derived from an EMBL/GenBank/DDBJ whole genome shotgun (WGS) entry which is preliminary data.</text>
</comment>
<evidence type="ECO:0000313" key="2">
    <source>
        <dbReference type="EMBL" id="CAG8435357.1"/>
    </source>
</evidence>
<evidence type="ECO:0000256" key="1">
    <source>
        <dbReference type="SAM" id="MobiDB-lite"/>
    </source>
</evidence>
<accession>A0A9N8UXI0</accession>
<name>A0A9N8UXI0_9GLOM</name>
<gene>
    <name evidence="2" type="ORF">AGERDE_LOCUS516</name>
</gene>
<sequence>MCSVWPMISDTKVWILDVILESKDSTRLRNLDAGESSDMPPMKDTKLNNADQKQTDEKGNGVRACEQSDDYGKKQNSISLLVRGSMSIFEILIGYCGPARTNSASSL</sequence>